<sequence length="121" mass="13135">MLRGRLLAGVISSDVEIIASYMSSSWINDRVPLATVPGEFWVSNETWTILQGTEDRTSRFDPTLLFLLLSISIAVGSRISSCSDCGQSFTVTLPQPPSGGSHIGVEEEMIDHMCWGVGAPF</sequence>
<dbReference type="Proteomes" id="UP001605036">
    <property type="component" value="Unassembled WGS sequence"/>
</dbReference>
<proteinExistence type="predicted"/>
<dbReference type="AlphaFoldDB" id="A0ABD1Z4P1"/>
<gene>
    <name evidence="1" type="ORF">R1flu_010333</name>
</gene>
<organism evidence="1 2">
    <name type="scientific">Riccia fluitans</name>
    <dbReference type="NCBI Taxonomy" id="41844"/>
    <lineage>
        <taxon>Eukaryota</taxon>
        <taxon>Viridiplantae</taxon>
        <taxon>Streptophyta</taxon>
        <taxon>Embryophyta</taxon>
        <taxon>Marchantiophyta</taxon>
        <taxon>Marchantiopsida</taxon>
        <taxon>Marchantiidae</taxon>
        <taxon>Marchantiales</taxon>
        <taxon>Ricciaceae</taxon>
        <taxon>Riccia</taxon>
    </lineage>
</organism>
<evidence type="ECO:0000313" key="2">
    <source>
        <dbReference type="Proteomes" id="UP001605036"/>
    </source>
</evidence>
<comment type="caution">
    <text evidence="1">The sequence shown here is derived from an EMBL/GenBank/DDBJ whole genome shotgun (WGS) entry which is preliminary data.</text>
</comment>
<name>A0ABD1Z4P1_9MARC</name>
<reference evidence="1 2" key="1">
    <citation type="submission" date="2024-09" db="EMBL/GenBank/DDBJ databases">
        <title>Chromosome-scale assembly of Riccia fluitans.</title>
        <authorList>
            <person name="Paukszto L."/>
            <person name="Sawicki J."/>
            <person name="Karawczyk K."/>
            <person name="Piernik-Szablinska J."/>
            <person name="Szczecinska M."/>
            <person name="Mazdziarz M."/>
        </authorList>
    </citation>
    <scope>NUCLEOTIDE SEQUENCE [LARGE SCALE GENOMIC DNA]</scope>
    <source>
        <strain evidence="1">Rf_01</strain>
        <tissue evidence="1">Aerial parts of the thallus</tissue>
    </source>
</reference>
<dbReference type="EMBL" id="JBHFFA010000002">
    <property type="protein sequence ID" value="KAL2642746.1"/>
    <property type="molecule type" value="Genomic_DNA"/>
</dbReference>
<protein>
    <submittedName>
        <fullName evidence="1">Uncharacterized protein</fullName>
    </submittedName>
</protein>
<keyword evidence="2" id="KW-1185">Reference proteome</keyword>
<evidence type="ECO:0000313" key="1">
    <source>
        <dbReference type="EMBL" id="KAL2642746.1"/>
    </source>
</evidence>
<accession>A0ABD1Z4P1</accession>